<organism evidence="2 3">
    <name type="scientific">Mycoemilia scoparia</name>
    <dbReference type="NCBI Taxonomy" id="417184"/>
    <lineage>
        <taxon>Eukaryota</taxon>
        <taxon>Fungi</taxon>
        <taxon>Fungi incertae sedis</taxon>
        <taxon>Zoopagomycota</taxon>
        <taxon>Kickxellomycotina</taxon>
        <taxon>Kickxellomycetes</taxon>
        <taxon>Kickxellales</taxon>
        <taxon>Kickxellaceae</taxon>
        <taxon>Mycoemilia</taxon>
    </lineage>
</organism>
<evidence type="ECO:0000256" key="1">
    <source>
        <dbReference type="SAM" id="Phobius"/>
    </source>
</evidence>
<comment type="caution">
    <text evidence="2">The sequence shown here is derived from an EMBL/GenBank/DDBJ whole genome shotgun (WGS) entry which is preliminary data.</text>
</comment>
<keyword evidence="1" id="KW-1133">Transmembrane helix</keyword>
<proteinExistence type="predicted"/>
<sequence length="166" mass="19126">MIQQSQQIYSYLEAILGFFTNTVAYIHATSFPLAQQLVTLASSSSPHIQTVTDTVGNWTVTLIVEMLVLYTLFHFSLMVVRWTSNTMYRLIKFFLMLALIIALSLTITYYYFFKTKTGREYSLEHNSFVTKMIKEQALSFFNQFVGAMSGTSKTYGSHRFNVKDEL</sequence>
<feature type="transmembrane region" description="Helical" evidence="1">
    <location>
        <begin position="90"/>
        <end position="112"/>
    </location>
</feature>
<keyword evidence="3" id="KW-1185">Reference proteome</keyword>
<reference evidence="2" key="1">
    <citation type="submission" date="2022-07" db="EMBL/GenBank/DDBJ databases">
        <title>Phylogenomic reconstructions and comparative analyses of Kickxellomycotina fungi.</title>
        <authorList>
            <person name="Reynolds N.K."/>
            <person name="Stajich J.E."/>
            <person name="Barry K."/>
            <person name="Grigoriev I.V."/>
            <person name="Crous P."/>
            <person name="Smith M.E."/>
        </authorList>
    </citation>
    <scope>NUCLEOTIDE SEQUENCE</scope>
    <source>
        <strain evidence="2">NBRC 100468</strain>
    </source>
</reference>
<gene>
    <name evidence="2" type="ORF">H4219_003294</name>
</gene>
<evidence type="ECO:0000313" key="3">
    <source>
        <dbReference type="Proteomes" id="UP001150538"/>
    </source>
</evidence>
<keyword evidence="1" id="KW-0812">Transmembrane</keyword>
<keyword evidence="1" id="KW-0472">Membrane</keyword>
<dbReference type="EMBL" id="JANBPU010000076">
    <property type="protein sequence ID" value="KAJ1917264.1"/>
    <property type="molecule type" value="Genomic_DNA"/>
</dbReference>
<dbReference type="AlphaFoldDB" id="A0A9W8DPF7"/>
<name>A0A9W8DPF7_9FUNG</name>
<dbReference type="Proteomes" id="UP001150538">
    <property type="component" value="Unassembled WGS sequence"/>
</dbReference>
<feature type="transmembrane region" description="Helical" evidence="1">
    <location>
        <begin position="12"/>
        <end position="35"/>
    </location>
</feature>
<protein>
    <submittedName>
        <fullName evidence="2">Uncharacterized protein</fullName>
    </submittedName>
</protein>
<accession>A0A9W8DPF7</accession>
<evidence type="ECO:0000313" key="2">
    <source>
        <dbReference type="EMBL" id="KAJ1917264.1"/>
    </source>
</evidence>
<feature type="transmembrane region" description="Helical" evidence="1">
    <location>
        <begin position="55"/>
        <end position="78"/>
    </location>
</feature>